<dbReference type="GO" id="GO:0009252">
    <property type="term" value="P:peptidoglycan biosynthetic process"/>
    <property type="evidence" value="ECO:0007669"/>
    <property type="project" value="UniProtKB-UniRule"/>
</dbReference>
<feature type="transmembrane region" description="Helical" evidence="7">
    <location>
        <begin position="12"/>
        <end position="31"/>
    </location>
</feature>
<comment type="function">
    <text evidence="7">Functions as a peptidoglycan terminase that cleaves nascent peptidoglycan strands endolytically to terminate their elongation.</text>
</comment>
<evidence type="ECO:0000256" key="7">
    <source>
        <dbReference type="HAMAP-Rule" id="MF_02065"/>
    </source>
</evidence>
<protein>
    <recommendedName>
        <fullName evidence="7">Endolytic murein transglycosylase</fullName>
        <ecNumber evidence="7">4.2.2.29</ecNumber>
    </recommendedName>
    <alternativeName>
        <fullName evidence="7">Peptidoglycan lytic transglycosylase</fullName>
    </alternativeName>
    <alternativeName>
        <fullName evidence="7">Peptidoglycan polymerization terminase</fullName>
    </alternativeName>
</protein>
<keyword evidence="3 7" id="KW-1133">Transmembrane helix</keyword>
<comment type="similarity">
    <text evidence="7">Belongs to the transglycosylase MltG family.</text>
</comment>
<dbReference type="PANTHER" id="PTHR30518:SF2">
    <property type="entry name" value="ENDOLYTIC MUREIN TRANSGLYCOSYLASE"/>
    <property type="match status" value="1"/>
</dbReference>
<dbReference type="GO" id="GO:0008932">
    <property type="term" value="F:lytic endotransglycosylase activity"/>
    <property type="evidence" value="ECO:0007669"/>
    <property type="project" value="UniProtKB-UniRule"/>
</dbReference>
<dbReference type="AlphaFoldDB" id="A0A940NN70"/>
<evidence type="ECO:0000256" key="6">
    <source>
        <dbReference type="ARBA" id="ARBA00023316"/>
    </source>
</evidence>
<dbReference type="Proteomes" id="UP000682134">
    <property type="component" value="Unassembled WGS sequence"/>
</dbReference>
<dbReference type="CDD" id="cd08010">
    <property type="entry name" value="MltG_like"/>
    <property type="match status" value="1"/>
</dbReference>
<comment type="catalytic activity">
    <reaction evidence="7">
        <text>a peptidoglycan chain = a peptidoglycan chain with N-acetyl-1,6-anhydromuramyl-[peptide] at the reducing end + a peptidoglycan chain with N-acetylglucosamine at the non-reducing end.</text>
        <dbReference type="EC" id="4.2.2.29"/>
    </reaction>
</comment>
<dbReference type="PANTHER" id="PTHR30518">
    <property type="entry name" value="ENDOLYTIC MUREIN TRANSGLYCOSYLASE"/>
    <property type="match status" value="1"/>
</dbReference>
<dbReference type="GO" id="GO:0071555">
    <property type="term" value="P:cell wall organization"/>
    <property type="evidence" value="ECO:0007669"/>
    <property type="project" value="UniProtKB-KW"/>
</dbReference>
<comment type="subcellular location">
    <subcellularLocation>
        <location evidence="7">Cell membrane</location>
        <topology evidence="7">Single-pass membrane protein</topology>
    </subcellularLocation>
</comment>
<dbReference type="NCBIfam" id="TIGR00247">
    <property type="entry name" value="endolytic transglycosylase MltG"/>
    <property type="match status" value="1"/>
</dbReference>
<reference evidence="8" key="1">
    <citation type="submission" date="2021-04" db="EMBL/GenBank/DDBJ databases">
        <title>Genome seq and assembly of Bacillus sp.</title>
        <authorList>
            <person name="Chhetri G."/>
        </authorList>
    </citation>
    <scope>NUCLEOTIDE SEQUENCE</scope>
    <source>
        <strain evidence="8">RG28</strain>
    </source>
</reference>
<dbReference type="EC" id="4.2.2.29" evidence="7"/>
<keyword evidence="2 7" id="KW-0812">Transmembrane</keyword>
<evidence type="ECO:0000256" key="2">
    <source>
        <dbReference type="ARBA" id="ARBA00022692"/>
    </source>
</evidence>
<dbReference type="HAMAP" id="MF_02065">
    <property type="entry name" value="MltG"/>
    <property type="match status" value="1"/>
</dbReference>
<organism evidence="8 9">
    <name type="scientific">Gottfriedia endophytica</name>
    <dbReference type="NCBI Taxonomy" id="2820819"/>
    <lineage>
        <taxon>Bacteria</taxon>
        <taxon>Bacillati</taxon>
        <taxon>Bacillota</taxon>
        <taxon>Bacilli</taxon>
        <taxon>Bacillales</taxon>
        <taxon>Bacillaceae</taxon>
        <taxon>Gottfriedia</taxon>
    </lineage>
</organism>
<sequence length="352" mass="39811">MFPEKKSKWKLIVGIIVAILLVAVVSVFGAYKYMISPVNKHHTKNVLVRIPQGSSTVKIANIFKEKNLIRNPQIFAIYVKLHHENLKAGFYKFNQSQSIPTIIDHLSKGGKYQVAAKSVMIPEGSQLKEIASIIAKDFNMNSVDILKQLNDPTFIKGLQKKYPTLLTNDIFKPGIRYPLEGYLYPSTYFYSHDHPSLEEIVTPMLTETQKELTEYEAVMKEKKITPHTVLTMGSLIEEEATAFSDRALISSVFYNRLKAGMPLQTDPTVLYALGQHKSKVLYQDLKVKSPYNTYLNKGMPIGPIASPGKESVKAALYPAKSDYLYFLANKEGKVIFTKTLQQHNTEKAKFIK</sequence>
<keyword evidence="6 7" id="KW-0961">Cell wall biogenesis/degradation</keyword>
<dbReference type="InterPro" id="IPR003770">
    <property type="entry name" value="MLTG-like"/>
</dbReference>
<keyword evidence="5 7" id="KW-0456">Lyase</keyword>
<evidence type="ECO:0000313" key="8">
    <source>
        <dbReference type="EMBL" id="MBP0723791.1"/>
    </source>
</evidence>
<dbReference type="Gene3D" id="3.30.1490.480">
    <property type="entry name" value="Endolytic murein transglycosylase"/>
    <property type="match status" value="1"/>
</dbReference>
<evidence type="ECO:0000256" key="5">
    <source>
        <dbReference type="ARBA" id="ARBA00023239"/>
    </source>
</evidence>
<evidence type="ECO:0000256" key="3">
    <source>
        <dbReference type="ARBA" id="ARBA00022989"/>
    </source>
</evidence>
<proteinExistence type="inferred from homology"/>
<keyword evidence="9" id="KW-1185">Reference proteome</keyword>
<evidence type="ECO:0000313" key="9">
    <source>
        <dbReference type="Proteomes" id="UP000682134"/>
    </source>
</evidence>
<evidence type="ECO:0000256" key="1">
    <source>
        <dbReference type="ARBA" id="ARBA00022475"/>
    </source>
</evidence>
<dbReference type="Pfam" id="PF02618">
    <property type="entry name" value="YceG"/>
    <property type="match status" value="1"/>
</dbReference>
<evidence type="ECO:0000256" key="4">
    <source>
        <dbReference type="ARBA" id="ARBA00023136"/>
    </source>
</evidence>
<dbReference type="EMBL" id="JAGIYQ010000001">
    <property type="protein sequence ID" value="MBP0723791.1"/>
    <property type="molecule type" value="Genomic_DNA"/>
</dbReference>
<dbReference type="GO" id="GO:0005886">
    <property type="term" value="C:plasma membrane"/>
    <property type="evidence" value="ECO:0007669"/>
    <property type="project" value="UniProtKB-SubCell"/>
</dbReference>
<comment type="caution">
    <text evidence="8">The sequence shown here is derived from an EMBL/GenBank/DDBJ whole genome shotgun (WGS) entry which is preliminary data.</text>
</comment>
<feature type="site" description="Important for catalytic activity" evidence="7">
    <location>
        <position position="239"/>
    </location>
</feature>
<keyword evidence="1 7" id="KW-1003">Cell membrane</keyword>
<gene>
    <name evidence="7 8" type="primary">mltG</name>
    <name evidence="8" type="ORF">J5Y03_01175</name>
</gene>
<accession>A0A940NN70</accession>
<keyword evidence="4 7" id="KW-0472">Membrane</keyword>
<name>A0A940NN70_9BACI</name>
<dbReference type="Gene3D" id="3.30.160.60">
    <property type="entry name" value="Classic Zinc Finger"/>
    <property type="match status" value="1"/>
</dbReference>